<dbReference type="SUPFAM" id="SSF47473">
    <property type="entry name" value="EF-hand"/>
    <property type="match status" value="1"/>
</dbReference>
<evidence type="ECO:0000256" key="2">
    <source>
        <dbReference type="ARBA" id="ARBA00022737"/>
    </source>
</evidence>
<dbReference type="InterPro" id="IPR028846">
    <property type="entry name" value="Recoverin"/>
</dbReference>
<protein>
    <recommendedName>
        <fullName evidence="4">EF-hand domain-containing protein</fullName>
    </recommendedName>
</protein>
<dbReference type="Gene3D" id="1.10.238.10">
    <property type="entry name" value="EF-hand"/>
    <property type="match status" value="1"/>
</dbReference>
<feature type="domain" description="EF-hand" evidence="4">
    <location>
        <begin position="111"/>
        <end position="180"/>
    </location>
</feature>
<keyword evidence="3" id="KW-0106">Calcium</keyword>
<dbReference type="PANTHER" id="PTHR23055:SF190">
    <property type="entry name" value="AT17667P-RELATED"/>
    <property type="match status" value="1"/>
</dbReference>
<sequence>MDFGQIDLTLDPQEEVRCRKRFRPIIKEFGSRTKFTHKELEGLLIIYHKLTKNQPMDRKYFRRVMFTILNFQNDALIDRIFSAIDRNNKLVVTMDSWILGMSIFLRGDLNERIKFCFTVYDMMGDGYIKREHMFQALKNSLRGNPHDEDPEEQVKDMIDIILKKMDHDRDGRLSYEDYRKSVWENPSLLEILGYCLPARPAVYMFMTTFTDLVSTLHVRMMKRRTRHHSE</sequence>
<dbReference type="AlphaFoldDB" id="A0A1B6J062"/>
<dbReference type="GO" id="GO:0005509">
    <property type="term" value="F:calcium ion binding"/>
    <property type="evidence" value="ECO:0007669"/>
    <property type="project" value="InterPro"/>
</dbReference>
<dbReference type="EMBL" id="GECU01015226">
    <property type="protein sequence ID" value="JAS92480.1"/>
    <property type="molecule type" value="Transcribed_RNA"/>
</dbReference>
<dbReference type="InterPro" id="IPR002048">
    <property type="entry name" value="EF_hand_dom"/>
</dbReference>
<keyword evidence="1" id="KW-0479">Metal-binding</keyword>
<keyword evidence="2" id="KW-0677">Repeat</keyword>
<evidence type="ECO:0000256" key="3">
    <source>
        <dbReference type="ARBA" id="ARBA00022837"/>
    </source>
</evidence>
<dbReference type="PROSITE" id="PS00018">
    <property type="entry name" value="EF_HAND_1"/>
    <property type="match status" value="1"/>
</dbReference>
<proteinExistence type="predicted"/>
<gene>
    <name evidence="5" type="ORF">g.13602</name>
</gene>
<name>A0A1B6J062_9HEMI</name>
<dbReference type="InterPro" id="IPR011992">
    <property type="entry name" value="EF-hand-dom_pair"/>
</dbReference>
<dbReference type="PANTHER" id="PTHR23055">
    <property type="entry name" value="CALCIUM BINDING PROTEINS"/>
    <property type="match status" value="1"/>
</dbReference>
<reference evidence="5" key="1">
    <citation type="submission" date="2015-11" db="EMBL/GenBank/DDBJ databases">
        <title>De novo transcriptome assembly of four potential Pierce s Disease insect vectors from Arizona vineyards.</title>
        <authorList>
            <person name="Tassone E.E."/>
        </authorList>
    </citation>
    <scope>NUCLEOTIDE SEQUENCE</scope>
</reference>
<evidence type="ECO:0000259" key="4">
    <source>
        <dbReference type="Pfam" id="PF13499"/>
    </source>
</evidence>
<evidence type="ECO:0000256" key="1">
    <source>
        <dbReference type="ARBA" id="ARBA00022723"/>
    </source>
</evidence>
<dbReference type="InterPro" id="IPR018247">
    <property type="entry name" value="EF_Hand_1_Ca_BS"/>
</dbReference>
<evidence type="ECO:0000313" key="5">
    <source>
        <dbReference type="EMBL" id="JAS92480.1"/>
    </source>
</evidence>
<organism evidence="5">
    <name type="scientific">Homalodisca liturata</name>
    <dbReference type="NCBI Taxonomy" id="320908"/>
    <lineage>
        <taxon>Eukaryota</taxon>
        <taxon>Metazoa</taxon>
        <taxon>Ecdysozoa</taxon>
        <taxon>Arthropoda</taxon>
        <taxon>Hexapoda</taxon>
        <taxon>Insecta</taxon>
        <taxon>Pterygota</taxon>
        <taxon>Neoptera</taxon>
        <taxon>Paraneoptera</taxon>
        <taxon>Hemiptera</taxon>
        <taxon>Auchenorrhyncha</taxon>
        <taxon>Membracoidea</taxon>
        <taxon>Cicadellidae</taxon>
        <taxon>Cicadellinae</taxon>
        <taxon>Proconiini</taxon>
        <taxon>Homalodisca</taxon>
    </lineage>
</organism>
<dbReference type="Pfam" id="PF13499">
    <property type="entry name" value="EF-hand_7"/>
    <property type="match status" value="1"/>
</dbReference>
<accession>A0A1B6J062</accession>